<dbReference type="InterPro" id="IPR001781">
    <property type="entry name" value="Znf_LIM"/>
</dbReference>
<evidence type="ECO:0000259" key="5">
    <source>
        <dbReference type="PROSITE" id="PS00478"/>
    </source>
</evidence>
<keyword evidence="3" id="KW-0862">Zinc</keyword>
<proteinExistence type="predicted"/>
<evidence type="ECO:0000256" key="1">
    <source>
        <dbReference type="ARBA" id="ARBA00022723"/>
    </source>
</evidence>
<dbReference type="PANTHER" id="PTHR24205">
    <property type="entry name" value="FOUR AND A HALF LIM DOMAINS PROTEIN"/>
    <property type="match status" value="1"/>
</dbReference>
<name>A0ABN7SYJ3_OIKDI</name>
<organism evidence="6 7">
    <name type="scientific">Oikopleura dioica</name>
    <name type="common">Tunicate</name>
    <dbReference type="NCBI Taxonomy" id="34765"/>
    <lineage>
        <taxon>Eukaryota</taxon>
        <taxon>Metazoa</taxon>
        <taxon>Chordata</taxon>
        <taxon>Tunicata</taxon>
        <taxon>Appendicularia</taxon>
        <taxon>Copelata</taxon>
        <taxon>Oikopleuridae</taxon>
        <taxon>Oikopleura</taxon>
    </lineage>
</organism>
<dbReference type="Proteomes" id="UP001158576">
    <property type="component" value="Chromosome 2"/>
</dbReference>
<dbReference type="Gene3D" id="2.10.110.10">
    <property type="entry name" value="Cysteine Rich Protein"/>
    <property type="match status" value="4"/>
</dbReference>
<dbReference type="EMBL" id="OU015567">
    <property type="protein sequence ID" value="CAG5110438.1"/>
    <property type="molecule type" value="Genomic_DNA"/>
</dbReference>
<protein>
    <submittedName>
        <fullName evidence="6">Oidioi.mRNA.OKI2018_I69.chr2.g4840.t1.cds</fullName>
    </submittedName>
</protein>
<accession>A0ABN7SYJ3</accession>
<keyword evidence="7" id="KW-1185">Reference proteome</keyword>
<keyword evidence="2" id="KW-0677">Repeat</keyword>
<evidence type="ECO:0000313" key="7">
    <source>
        <dbReference type="Proteomes" id="UP001158576"/>
    </source>
</evidence>
<dbReference type="PROSITE" id="PS00478">
    <property type="entry name" value="LIM_DOMAIN_1"/>
    <property type="match status" value="2"/>
</dbReference>
<evidence type="ECO:0000313" key="6">
    <source>
        <dbReference type="EMBL" id="CAG5110438.1"/>
    </source>
</evidence>
<dbReference type="SUPFAM" id="SSF57716">
    <property type="entry name" value="Glucocorticoid receptor-like (DNA-binding domain)"/>
    <property type="match status" value="3"/>
</dbReference>
<sequence length="348" mass="39813">MRTHHDAEENFEPFSKPCEKCGETIGYNGKEVCKELRFDGKPYHEWCLTCDLCNVSIAGKLVKKKDSKIICEDCFRTHYMPKCSQCLQAFKQGDERILYDNQIFHQRCFVCSECNSPVDKNKFFKSDNKLKCDICFSKKSSTLKAGAICPTCNRIIRDGAVAFRGKNYHRYCFTCKGGCGYELGGAEFAIKNGDCFCFDCYISKFGRDCERCLEVVVGLGELRKITYENSCWHPECFTCFECLMGLENQKFKQLCGEIYCLKWGTKNQRAATKLLLFYVDILVGGVECARAVENFIEETKCAVAAHSMQSRHPSIYDEESARLGKHQSEDFDIDDDLFSELQASLNLY</sequence>
<evidence type="ECO:0000256" key="3">
    <source>
        <dbReference type="ARBA" id="ARBA00022833"/>
    </source>
</evidence>
<reference evidence="6 7" key="1">
    <citation type="submission" date="2021-04" db="EMBL/GenBank/DDBJ databases">
        <authorList>
            <person name="Bliznina A."/>
        </authorList>
    </citation>
    <scope>NUCLEOTIDE SEQUENCE [LARGE SCALE GENOMIC DNA]</scope>
</reference>
<gene>
    <name evidence="6" type="ORF">OKIOD_LOCUS13605</name>
</gene>
<dbReference type="PANTHER" id="PTHR24205:SF4">
    <property type="entry name" value="PROTEIN ESPINAS"/>
    <property type="match status" value="1"/>
</dbReference>
<keyword evidence="1" id="KW-0479">Metal-binding</keyword>
<evidence type="ECO:0000256" key="2">
    <source>
        <dbReference type="ARBA" id="ARBA00022737"/>
    </source>
</evidence>
<dbReference type="Pfam" id="PF00412">
    <property type="entry name" value="LIM"/>
    <property type="match status" value="4"/>
</dbReference>
<feature type="domain" description="LIM zinc-binding" evidence="5">
    <location>
        <begin position="83"/>
        <end position="118"/>
    </location>
</feature>
<dbReference type="SMART" id="SM00132">
    <property type="entry name" value="LIM"/>
    <property type="match status" value="4"/>
</dbReference>
<feature type="domain" description="LIM zinc-binding" evidence="5">
    <location>
        <begin position="18"/>
        <end position="57"/>
    </location>
</feature>
<evidence type="ECO:0000256" key="4">
    <source>
        <dbReference type="ARBA" id="ARBA00023038"/>
    </source>
</evidence>
<keyword evidence="4" id="KW-0440">LIM domain</keyword>